<name>A0A139WNG1_TRICA</name>
<dbReference type="EMBL" id="KQ971311">
    <property type="protein sequence ID" value="KYB29472.1"/>
    <property type="molecule type" value="Genomic_DNA"/>
</dbReference>
<proteinExistence type="predicted"/>
<evidence type="ECO:0000313" key="1">
    <source>
        <dbReference type="EMBL" id="KYB29472.1"/>
    </source>
</evidence>
<gene>
    <name evidence="1" type="primary">AUGUSTUS-3.0.2_32017</name>
    <name evidence="1" type="ORF">TcasGA2_TC032017</name>
</gene>
<sequence>MISETSHKAEFTRPIGKFSPNLIMHGARNYQKSPFYEKI</sequence>
<accession>A0A139WNG1</accession>
<dbReference type="AlphaFoldDB" id="A0A139WNG1"/>
<reference evidence="1 2" key="2">
    <citation type="journal article" date="2010" name="Nucleic Acids Res.">
        <title>BeetleBase in 2010: revisions to provide comprehensive genomic information for Tribolium castaneum.</title>
        <authorList>
            <person name="Kim H.S."/>
            <person name="Murphy T."/>
            <person name="Xia J."/>
            <person name="Caragea D."/>
            <person name="Park Y."/>
            <person name="Beeman R.W."/>
            <person name="Lorenzen M.D."/>
            <person name="Butcher S."/>
            <person name="Manak J.R."/>
            <person name="Brown S.J."/>
        </authorList>
    </citation>
    <scope>GENOME REANNOTATION</scope>
    <source>
        <strain evidence="1 2">Georgia GA2</strain>
    </source>
</reference>
<dbReference type="InParanoid" id="A0A139WNG1"/>
<protein>
    <submittedName>
        <fullName evidence="1">Uncharacterized protein</fullName>
    </submittedName>
</protein>
<reference evidence="1 2" key="1">
    <citation type="journal article" date="2008" name="Nature">
        <title>The genome of the model beetle and pest Tribolium castaneum.</title>
        <authorList>
            <consortium name="Tribolium Genome Sequencing Consortium"/>
            <person name="Richards S."/>
            <person name="Gibbs R.A."/>
            <person name="Weinstock G.M."/>
            <person name="Brown S.J."/>
            <person name="Denell R."/>
            <person name="Beeman R.W."/>
            <person name="Gibbs R."/>
            <person name="Beeman R.W."/>
            <person name="Brown S.J."/>
            <person name="Bucher G."/>
            <person name="Friedrich M."/>
            <person name="Grimmelikhuijzen C.J."/>
            <person name="Klingler M."/>
            <person name="Lorenzen M."/>
            <person name="Richards S."/>
            <person name="Roth S."/>
            <person name="Schroder R."/>
            <person name="Tautz D."/>
            <person name="Zdobnov E.M."/>
            <person name="Muzny D."/>
            <person name="Gibbs R.A."/>
            <person name="Weinstock G.M."/>
            <person name="Attaway T."/>
            <person name="Bell S."/>
            <person name="Buhay C.J."/>
            <person name="Chandrabose M.N."/>
            <person name="Chavez D."/>
            <person name="Clerk-Blankenburg K.P."/>
            <person name="Cree A."/>
            <person name="Dao M."/>
            <person name="Davis C."/>
            <person name="Chacko J."/>
            <person name="Dinh H."/>
            <person name="Dugan-Rocha S."/>
            <person name="Fowler G."/>
            <person name="Garner T.T."/>
            <person name="Garnes J."/>
            <person name="Gnirke A."/>
            <person name="Hawes A."/>
            <person name="Hernandez J."/>
            <person name="Hines S."/>
            <person name="Holder M."/>
            <person name="Hume J."/>
            <person name="Jhangiani S.N."/>
            <person name="Joshi V."/>
            <person name="Khan Z.M."/>
            <person name="Jackson L."/>
            <person name="Kovar C."/>
            <person name="Kowis A."/>
            <person name="Lee S."/>
            <person name="Lewis L.R."/>
            <person name="Margolis J."/>
            <person name="Morgan M."/>
            <person name="Nazareth L.V."/>
            <person name="Nguyen N."/>
            <person name="Okwuonu G."/>
            <person name="Parker D."/>
            <person name="Richards S."/>
            <person name="Ruiz S.J."/>
            <person name="Santibanez J."/>
            <person name="Savard J."/>
            <person name="Scherer S.E."/>
            <person name="Schneider B."/>
            <person name="Sodergren E."/>
            <person name="Tautz D."/>
            <person name="Vattahil S."/>
            <person name="Villasana D."/>
            <person name="White C.S."/>
            <person name="Wright R."/>
            <person name="Park Y."/>
            <person name="Beeman R.W."/>
            <person name="Lord J."/>
            <person name="Oppert B."/>
            <person name="Lorenzen M."/>
            <person name="Brown S."/>
            <person name="Wang L."/>
            <person name="Savard J."/>
            <person name="Tautz D."/>
            <person name="Richards S."/>
            <person name="Weinstock G."/>
            <person name="Gibbs R.A."/>
            <person name="Liu Y."/>
            <person name="Worley K."/>
            <person name="Weinstock G."/>
            <person name="Elsik C.G."/>
            <person name="Reese J.T."/>
            <person name="Elhaik E."/>
            <person name="Landan G."/>
            <person name="Graur D."/>
            <person name="Arensburger P."/>
            <person name="Atkinson P."/>
            <person name="Beeman R.W."/>
            <person name="Beidler J."/>
            <person name="Brown S.J."/>
            <person name="Demuth J.P."/>
            <person name="Drury D.W."/>
            <person name="Du Y.Z."/>
            <person name="Fujiwara H."/>
            <person name="Lorenzen M."/>
            <person name="Maselli V."/>
            <person name="Osanai M."/>
            <person name="Park Y."/>
            <person name="Robertson H.M."/>
            <person name="Tu Z."/>
            <person name="Wang J.J."/>
            <person name="Wang S."/>
            <person name="Richards S."/>
            <person name="Song H."/>
            <person name="Zhang L."/>
            <person name="Sodergren E."/>
            <person name="Werner D."/>
            <person name="Stanke M."/>
            <person name="Morgenstern B."/>
            <person name="Solovyev V."/>
            <person name="Kosarev P."/>
            <person name="Brown G."/>
            <person name="Chen H.C."/>
            <person name="Ermolaeva O."/>
            <person name="Hlavina W."/>
            <person name="Kapustin Y."/>
            <person name="Kiryutin B."/>
            <person name="Kitts P."/>
            <person name="Maglott D."/>
            <person name="Pruitt K."/>
            <person name="Sapojnikov V."/>
            <person name="Souvorov A."/>
            <person name="Mackey A.J."/>
            <person name="Waterhouse R.M."/>
            <person name="Wyder S."/>
            <person name="Zdobnov E.M."/>
            <person name="Zdobnov E.M."/>
            <person name="Wyder S."/>
            <person name="Kriventseva E.V."/>
            <person name="Kadowaki T."/>
            <person name="Bork P."/>
            <person name="Aranda M."/>
            <person name="Bao R."/>
            <person name="Beermann A."/>
            <person name="Berns N."/>
            <person name="Bolognesi R."/>
            <person name="Bonneton F."/>
            <person name="Bopp D."/>
            <person name="Brown S.J."/>
            <person name="Bucher G."/>
            <person name="Butts T."/>
            <person name="Chaumot A."/>
            <person name="Denell R.E."/>
            <person name="Ferrier D.E."/>
            <person name="Friedrich M."/>
            <person name="Gordon C.M."/>
            <person name="Jindra M."/>
            <person name="Klingler M."/>
            <person name="Lan Q."/>
            <person name="Lattorff H.M."/>
            <person name="Laudet V."/>
            <person name="von Levetsow C."/>
            <person name="Liu Z."/>
            <person name="Lutz R."/>
            <person name="Lynch J.A."/>
            <person name="da Fonseca R.N."/>
            <person name="Posnien N."/>
            <person name="Reuter R."/>
            <person name="Roth S."/>
            <person name="Savard J."/>
            <person name="Schinko J.B."/>
            <person name="Schmitt C."/>
            <person name="Schoppmeier M."/>
            <person name="Schroder R."/>
            <person name="Shippy T.D."/>
            <person name="Simonnet F."/>
            <person name="Marques-Souza H."/>
            <person name="Tautz D."/>
            <person name="Tomoyasu Y."/>
            <person name="Trauner J."/>
            <person name="Van der Zee M."/>
            <person name="Vervoort M."/>
            <person name="Wittkopp N."/>
            <person name="Wimmer E.A."/>
            <person name="Yang X."/>
            <person name="Jones A.K."/>
            <person name="Sattelle D.B."/>
            <person name="Ebert P.R."/>
            <person name="Nelson D."/>
            <person name="Scott J.G."/>
            <person name="Beeman R.W."/>
            <person name="Muthukrishnan S."/>
            <person name="Kramer K.J."/>
            <person name="Arakane Y."/>
            <person name="Beeman R.W."/>
            <person name="Zhu Q."/>
            <person name="Hogenkamp D."/>
            <person name="Dixit R."/>
            <person name="Oppert B."/>
            <person name="Jiang H."/>
            <person name="Zou Z."/>
            <person name="Marshall J."/>
            <person name="Elpidina E."/>
            <person name="Vinokurov K."/>
            <person name="Oppert C."/>
            <person name="Zou Z."/>
            <person name="Evans J."/>
            <person name="Lu Z."/>
            <person name="Zhao P."/>
            <person name="Sumathipala N."/>
            <person name="Altincicek B."/>
            <person name="Vilcinskas A."/>
            <person name="Williams M."/>
            <person name="Hultmark D."/>
            <person name="Hetru C."/>
            <person name="Jiang H."/>
            <person name="Grimmelikhuijzen C.J."/>
            <person name="Hauser F."/>
            <person name="Cazzamali G."/>
            <person name="Williamson M."/>
            <person name="Park Y."/>
            <person name="Li B."/>
            <person name="Tanaka Y."/>
            <person name="Predel R."/>
            <person name="Neupert S."/>
            <person name="Schachtner J."/>
            <person name="Verleyen P."/>
            <person name="Raible F."/>
            <person name="Bork P."/>
            <person name="Friedrich M."/>
            <person name="Walden K.K."/>
            <person name="Robertson H.M."/>
            <person name="Angeli S."/>
            <person name="Foret S."/>
            <person name="Bucher G."/>
            <person name="Schuetz S."/>
            <person name="Maleszka R."/>
            <person name="Wimmer E.A."/>
            <person name="Beeman R.W."/>
            <person name="Lorenzen M."/>
            <person name="Tomoyasu Y."/>
            <person name="Miller S.C."/>
            <person name="Grossmann D."/>
            <person name="Bucher G."/>
        </authorList>
    </citation>
    <scope>NUCLEOTIDE SEQUENCE [LARGE SCALE GENOMIC DNA]</scope>
    <source>
        <strain evidence="1 2">Georgia GA2</strain>
    </source>
</reference>
<dbReference type="Proteomes" id="UP000007266">
    <property type="component" value="Linkage group 2"/>
</dbReference>
<keyword evidence="2" id="KW-1185">Reference proteome</keyword>
<evidence type="ECO:0000313" key="2">
    <source>
        <dbReference type="Proteomes" id="UP000007266"/>
    </source>
</evidence>
<organism evidence="1 2">
    <name type="scientific">Tribolium castaneum</name>
    <name type="common">Red flour beetle</name>
    <dbReference type="NCBI Taxonomy" id="7070"/>
    <lineage>
        <taxon>Eukaryota</taxon>
        <taxon>Metazoa</taxon>
        <taxon>Ecdysozoa</taxon>
        <taxon>Arthropoda</taxon>
        <taxon>Hexapoda</taxon>
        <taxon>Insecta</taxon>
        <taxon>Pterygota</taxon>
        <taxon>Neoptera</taxon>
        <taxon>Endopterygota</taxon>
        <taxon>Coleoptera</taxon>
        <taxon>Polyphaga</taxon>
        <taxon>Cucujiformia</taxon>
        <taxon>Tenebrionidae</taxon>
        <taxon>Tenebrionidae incertae sedis</taxon>
        <taxon>Tribolium</taxon>
    </lineage>
</organism>